<name>A0ABQ1F6I2_9SPHN</name>
<dbReference type="Pfam" id="PF00072">
    <property type="entry name" value="Response_reg"/>
    <property type="match status" value="1"/>
</dbReference>
<evidence type="ECO:0000313" key="9">
    <source>
        <dbReference type="Proteomes" id="UP000603317"/>
    </source>
</evidence>
<evidence type="ECO:0000313" key="8">
    <source>
        <dbReference type="EMBL" id="GGA00101.1"/>
    </source>
</evidence>
<evidence type="ECO:0000256" key="3">
    <source>
        <dbReference type="ARBA" id="ARBA00023015"/>
    </source>
</evidence>
<evidence type="ECO:0000256" key="1">
    <source>
        <dbReference type="ARBA" id="ARBA00022553"/>
    </source>
</evidence>
<reference evidence="9" key="1">
    <citation type="journal article" date="2019" name="Int. J. Syst. Evol. Microbiol.">
        <title>The Global Catalogue of Microorganisms (GCM) 10K type strain sequencing project: providing services to taxonomists for standard genome sequencing and annotation.</title>
        <authorList>
            <consortium name="The Broad Institute Genomics Platform"/>
            <consortium name="The Broad Institute Genome Sequencing Center for Infectious Disease"/>
            <person name="Wu L."/>
            <person name="Ma J."/>
        </authorList>
    </citation>
    <scope>NUCLEOTIDE SEQUENCE [LARGE SCALE GENOMIC DNA]</scope>
    <source>
        <strain evidence="9">CGMCC 1.15297</strain>
    </source>
</reference>
<feature type="modified residue" description="4-aspartylphosphate" evidence="6">
    <location>
        <position position="52"/>
    </location>
</feature>
<feature type="domain" description="Response regulatory" evidence="7">
    <location>
        <begin position="3"/>
        <end position="119"/>
    </location>
</feature>
<proteinExistence type="predicted"/>
<keyword evidence="4" id="KW-0238">DNA-binding</keyword>
<accession>A0ABQ1F6I2</accession>
<keyword evidence="5" id="KW-0804">Transcription</keyword>
<evidence type="ECO:0000256" key="5">
    <source>
        <dbReference type="ARBA" id="ARBA00023163"/>
    </source>
</evidence>
<dbReference type="RefSeq" id="WP_188641267.1">
    <property type="nucleotide sequence ID" value="NZ_BMID01000001.1"/>
</dbReference>
<keyword evidence="2" id="KW-0902">Two-component regulatory system</keyword>
<organism evidence="8 9">
    <name type="scientific">Blastomonas marina</name>
    <dbReference type="NCBI Taxonomy" id="1867408"/>
    <lineage>
        <taxon>Bacteria</taxon>
        <taxon>Pseudomonadati</taxon>
        <taxon>Pseudomonadota</taxon>
        <taxon>Alphaproteobacteria</taxon>
        <taxon>Sphingomonadales</taxon>
        <taxon>Sphingomonadaceae</taxon>
        <taxon>Blastomonas</taxon>
    </lineage>
</organism>
<evidence type="ECO:0000259" key="7">
    <source>
        <dbReference type="PROSITE" id="PS50110"/>
    </source>
</evidence>
<dbReference type="InterPro" id="IPR011006">
    <property type="entry name" value="CheY-like_superfamily"/>
</dbReference>
<comment type="caution">
    <text evidence="8">The sequence shown here is derived from an EMBL/GenBank/DDBJ whole genome shotgun (WGS) entry which is preliminary data.</text>
</comment>
<evidence type="ECO:0000256" key="2">
    <source>
        <dbReference type="ARBA" id="ARBA00023012"/>
    </source>
</evidence>
<dbReference type="SUPFAM" id="SSF52172">
    <property type="entry name" value="CheY-like"/>
    <property type="match status" value="1"/>
</dbReference>
<dbReference type="PANTHER" id="PTHR48111">
    <property type="entry name" value="REGULATOR OF RPOS"/>
    <property type="match status" value="1"/>
</dbReference>
<dbReference type="EMBL" id="BMID01000001">
    <property type="protein sequence ID" value="GGA00101.1"/>
    <property type="molecule type" value="Genomic_DNA"/>
</dbReference>
<evidence type="ECO:0000256" key="4">
    <source>
        <dbReference type="ARBA" id="ARBA00023125"/>
    </source>
</evidence>
<gene>
    <name evidence="8" type="ORF">GCM10010923_05730</name>
</gene>
<dbReference type="SMART" id="SM00448">
    <property type="entry name" value="REC"/>
    <property type="match status" value="1"/>
</dbReference>
<dbReference type="InterPro" id="IPR039420">
    <property type="entry name" value="WalR-like"/>
</dbReference>
<keyword evidence="9" id="KW-1185">Reference proteome</keyword>
<dbReference type="InterPro" id="IPR001789">
    <property type="entry name" value="Sig_transdc_resp-reg_receiver"/>
</dbReference>
<dbReference type="CDD" id="cd17574">
    <property type="entry name" value="REC_OmpR"/>
    <property type="match status" value="1"/>
</dbReference>
<dbReference type="Proteomes" id="UP000603317">
    <property type="component" value="Unassembled WGS sequence"/>
</dbReference>
<dbReference type="PANTHER" id="PTHR48111:SF1">
    <property type="entry name" value="TWO-COMPONENT RESPONSE REGULATOR ORR33"/>
    <property type="match status" value="1"/>
</dbReference>
<evidence type="ECO:0000256" key="6">
    <source>
        <dbReference type="PROSITE-ProRule" id="PRU00169"/>
    </source>
</evidence>
<protein>
    <submittedName>
        <fullName evidence="8">Two-component system response regulator</fullName>
    </submittedName>
</protein>
<sequence length="142" mass="15412">MAYILAADDDEMLGEVIRRRLSESGHYVAMCGDGAELLARLSEGLPDLILLDQVMPGRSGMEVLITLKRDPLLVSIPVVMLTACKAPADVLAALRAGAADYITKPFIPDELALRVDGLLLRRQADLLPGEELRRRPASVAIH</sequence>
<keyword evidence="3" id="KW-0805">Transcription regulation</keyword>
<keyword evidence="1 6" id="KW-0597">Phosphoprotein</keyword>
<dbReference type="PROSITE" id="PS50110">
    <property type="entry name" value="RESPONSE_REGULATORY"/>
    <property type="match status" value="1"/>
</dbReference>
<dbReference type="Gene3D" id="3.40.50.2300">
    <property type="match status" value="1"/>
</dbReference>